<dbReference type="Pfam" id="PF04542">
    <property type="entry name" value="Sigma70_r2"/>
    <property type="match status" value="1"/>
</dbReference>
<dbReference type="InterPro" id="IPR007627">
    <property type="entry name" value="RNA_pol_sigma70_r2"/>
</dbReference>
<keyword evidence="5 6" id="KW-0804">Transcription</keyword>
<dbReference type="SUPFAM" id="SSF88659">
    <property type="entry name" value="Sigma3 and sigma4 domains of RNA polymerase sigma factors"/>
    <property type="match status" value="1"/>
</dbReference>
<sequence>MHLRIAVMLMLDLDTSRAGPIVPVMPSEEGKKVSQENTELSQQTVWMLAVRDNRDSEAFAALFDFFAPRLKAFIMRSGLSAHQSEEIVQDVMLTVWRKAAMFDPHRAQVSAWIYQIARNRQIDILRRERRPMPEELHEEPGSEADASQILALEQEARRLKAALGQLRPDQREIIEKAYMGELTHQEISQQTGLPLGTIKSRIRLGLDRLRHELRELKS</sequence>
<feature type="domain" description="RNA polymerase sigma factor 70 region 4 type 2" evidence="8">
    <location>
        <begin position="157"/>
        <end position="209"/>
    </location>
</feature>
<evidence type="ECO:0000259" key="7">
    <source>
        <dbReference type="Pfam" id="PF04542"/>
    </source>
</evidence>
<dbReference type="PANTHER" id="PTHR43133">
    <property type="entry name" value="RNA POLYMERASE ECF-TYPE SIGMA FACTO"/>
    <property type="match status" value="1"/>
</dbReference>
<dbReference type="InterPro" id="IPR013324">
    <property type="entry name" value="RNA_pol_sigma_r3/r4-like"/>
</dbReference>
<dbReference type="Gene3D" id="1.10.1740.10">
    <property type="match status" value="1"/>
</dbReference>
<keyword evidence="4 6" id="KW-0238">DNA-binding</keyword>
<dbReference type="GO" id="GO:0006352">
    <property type="term" value="P:DNA-templated transcription initiation"/>
    <property type="evidence" value="ECO:0007669"/>
    <property type="project" value="InterPro"/>
</dbReference>
<evidence type="ECO:0000256" key="1">
    <source>
        <dbReference type="ARBA" id="ARBA00010641"/>
    </source>
</evidence>
<name>A0A1X6YC02_9RHOB</name>
<dbReference type="Pfam" id="PF08281">
    <property type="entry name" value="Sigma70_r4_2"/>
    <property type="match status" value="1"/>
</dbReference>
<evidence type="ECO:0000256" key="2">
    <source>
        <dbReference type="ARBA" id="ARBA00023015"/>
    </source>
</evidence>
<dbReference type="Gene3D" id="1.10.10.10">
    <property type="entry name" value="Winged helix-like DNA-binding domain superfamily/Winged helix DNA-binding domain"/>
    <property type="match status" value="1"/>
</dbReference>
<evidence type="ECO:0000256" key="5">
    <source>
        <dbReference type="ARBA" id="ARBA00023163"/>
    </source>
</evidence>
<dbReference type="PANTHER" id="PTHR43133:SF62">
    <property type="entry name" value="RNA POLYMERASE SIGMA FACTOR SIGZ"/>
    <property type="match status" value="1"/>
</dbReference>
<dbReference type="CDD" id="cd06171">
    <property type="entry name" value="Sigma70_r4"/>
    <property type="match status" value="1"/>
</dbReference>
<dbReference type="SUPFAM" id="SSF88946">
    <property type="entry name" value="Sigma2 domain of RNA polymerase sigma factors"/>
    <property type="match status" value="1"/>
</dbReference>
<comment type="similarity">
    <text evidence="1 6">Belongs to the sigma-70 factor family. ECF subfamily.</text>
</comment>
<dbReference type="PROSITE" id="PS01063">
    <property type="entry name" value="SIGMA70_ECF"/>
    <property type="match status" value="1"/>
</dbReference>
<evidence type="ECO:0000256" key="4">
    <source>
        <dbReference type="ARBA" id="ARBA00023125"/>
    </source>
</evidence>
<protein>
    <recommendedName>
        <fullName evidence="6">RNA polymerase sigma factor</fullName>
    </recommendedName>
</protein>
<dbReference type="EMBL" id="FWFU01000001">
    <property type="protein sequence ID" value="SLN14978.1"/>
    <property type="molecule type" value="Genomic_DNA"/>
</dbReference>
<reference evidence="9 10" key="1">
    <citation type="submission" date="2017-03" db="EMBL/GenBank/DDBJ databases">
        <authorList>
            <person name="Afonso C.L."/>
            <person name="Miller P.J."/>
            <person name="Scott M.A."/>
            <person name="Spackman E."/>
            <person name="Goraichik I."/>
            <person name="Dimitrov K.M."/>
            <person name="Suarez D.L."/>
            <person name="Swayne D.E."/>
        </authorList>
    </citation>
    <scope>NUCLEOTIDE SEQUENCE [LARGE SCALE GENOMIC DNA]</scope>
    <source>
        <strain evidence="9 10">CECT 8110</strain>
    </source>
</reference>
<evidence type="ECO:0000313" key="9">
    <source>
        <dbReference type="EMBL" id="SLN14978.1"/>
    </source>
</evidence>
<dbReference type="InterPro" id="IPR013249">
    <property type="entry name" value="RNA_pol_sigma70_r4_t2"/>
</dbReference>
<dbReference type="InterPro" id="IPR036388">
    <property type="entry name" value="WH-like_DNA-bd_sf"/>
</dbReference>
<dbReference type="AlphaFoldDB" id="A0A1X6YC02"/>
<dbReference type="InterPro" id="IPR000838">
    <property type="entry name" value="RNA_pol_sigma70_ECF_CS"/>
</dbReference>
<dbReference type="Proteomes" id="UP000193207">
    <property type="component" value="Unassembled WGS sequence"/>
</dbReference>
<feature type="domain" description="RNA polymerase sigma-70 region 2" evidence="7">
    <location>
        <begin position="66"/>
        <end position="130"/>
    </location>
</feature>
<dbReference type="InterPro" id="IPR013325">
    <property type="entry name" value="RNA_pol_sigma_r2"/>
</dbReference>
<dbReference type="InterPro" id="IPR039425">
    <property type="entry name" value="RNA_pol_sigma-70-like"/>
</dbReference>
<evidence type="ECO:0000256" key="6">
    <source>
        <dbReference type="RuleBase" id="RU000716"/>
    </source>
</evidence>
<organism evidence="9 10">
    <name type="scientific">Roseovarius halotolerans</name>
    <dbReference type="NCBI Taxonomy" id="505353"/>
    <lineage>
        <taxon>Bacteria</taxon>
        <taxon>Pseudomonadati</taxon>
        <taxon>Pseudomonadota</taxon>
        <taxon>Alphaproteobacteria</taxon>
        <taxon>Rhodobacterales</taxon>
        <taxon>Roseobacteraceae</taxon>
        <taxon>Roseovarius</taxon>
    </lineage>
</organism>
<evidence type="ECO:0000259" key="8">
    <source>
        <dbReference type="Pfam" id="PF08281"/>
    </source>
</evidence>
<dbReference type="GO" id="GO:0016987">
    <property type="term" value="F:sigma factor activity"/>
    <property type="evidence" value="ECO:0007669"/>
    <property type="project" value="UniProtKB-KW"/>
</dbReference>
<dbReference type="GO" id="GO:0003677">
    <property type="term" value="F:DNA binding"/>
    <property type="evidence" value="ECO:0007669"/>
    <property type="project" value="UniProtKB-KW"/>
</dbReference>
<dbReference type="NCBIfam" id="TIGR02937">
    <property type="entry name" value="sigma70-ECF"/>
    <property type="match status" value="1"/>
</dbReference>
<keyword evidence="10" id="KW-1185">Reference proteome</keyword>
<keyword evidence="2 6" id="KW-0805">Transcription regulation</keyword>
<keyword evidence="3 6" id="KW-0731">Sigma factor</keyword>
<accession>A0A1X6YC02</accession>
<evidence type="ECO:0000313" key="10">
    <source>
        <dbReference type="Proteomes" id="UP000193207"/>
    </source>
</evidence>
<proteinExistence type="inferred from homology"/>
<gene>
    <name evidence="9" type="primary">rpoE_1</name>
    <name evidence="9" type="ORF">ROH8110_00346</name>
</gene>
<evidence type="ECO:0000256" key="3">
    <source>
        <dbReference type="ARBA" id="ARBA00023082"/>
    </source>
</evidence>
<dbReference type="InterPro" id="IPR014284">
    <property type="entry name" value="RNA_pol_sigma-70_dom"/>
</dbReference>